<keyword evidence="3" id="KW-1185">Reference proteome</keyword>
<dbReference type="EMBL" id="BGPR01051587">
    <property type="protein sequence ID" value="GBO28502.1"/>
    <property type="molecule type" value="Genomic_DNA"/>
</dbReference>
<proteinExistence type="predicted"/>
<accession>A0A4Y2VAV7</accession>
<dbReference type="Proteomes" id="UP000499080">
    <property type="component" value="Unassembled WGS sequence"/>
</dbReference>
<evidence type="ECO:0000313" key="3">
    <source>
        <dbReference type="Proteomes" id="UP000499080"/>
    </source>
</evidence>
<dbReference type="EMBL" id="BGPR01045485">
    <property type="protein sequence ID" value="GBO22393.1"/>
    <property type="molecule type" value="Genomic_DNA"/>
</dbReference>
<dbReference type="AlphaFoldDB" id="A0A4Y2VAV7"/>
<sequence length="145" mass="16890">MNRRNWGITAFAKATENSPGEQVKTETESKNCDLLHVYEQFLEGHSDYCIHNICELRSSSGSLEKFLKFIIKIIDNITGPKMSGVSRTVFPILSYRQEKNPEKGCLKWTTQRKKGYGYKINRNIWQTKRTSVRRGIRFRPKCKAK</sequence>
<name>A0A4Y2VAV7_ARAVE</name>
<comment type="caution">
    <text evidence="1">The sequence shown here is derived from an EMBL/GenBank/DDBJ whole genome shotgun (WGS) entry which is preliminary data.</text>
</comment>
<gene>
    <name evidence="2" type="ORF">AVEN_117336_1</name>
    <name evidence="1" type="ORF">AVEN_169078_1</name>
</gene>
<reference evidence="1 3" key="1">
    <citation type="journal article" date="2019" name="Sci. Rep.">
        <title>Orb-weaving spider Araneus ventricosus genome elucidates the spidroin gene catalogue.</title>
        <authorList>
            <person name="Kono N."/>
            <person name="Nakamura H."/>
            <person name="Ohtoshi R."/>
            <person name="Moran D.A.P."/>
            <person name="Shinohara A."/>
            <person name="Yoshida Y."/>
            <person name="Fujiwara M."/>
            <person name="Mori M."/>
            <person name="Tomita M."/>
            <person name="Arakawa K."/>
        </authorList>
    </citation>
    <scope>NUCLEOTIDE SEQUENCE [LARGE SCALE GENOMIC DNA]</scope>
</reference>
<organism evidence="1 3">
    <name type="scientific">Araneus ventricosus</name>
    <name type="common">Orbweaver spider</name>
    <name type="synonym">Epeira ventricosa</name>
    <dbReference type="NCBI Taxonomy" id="182803"/>
    <lineage>
        <taxon>Eukaryota</taxon>
        <taxon>Metazoa</taxon>
        <taxon>Ecdysozoa</taxon>
        <taxon>Arthropoda</taxon>
        <taxon>Chelicerata</taxon>
        <taxon>Arachnida</taxon>
        <taxon>Araneae</taxon>
        <taxon>Araneomorphae</taxon>
        <taxon>Entelegynae</taxon>
        <taxon>Araneoidea</taxon>
        <taxon>Araneidae</taxon>
        <taxon>Araneus</taxon>
    </lineage>
</organism>
<protein>
    <submittedName>
        <fullName evidence="1">Uncharacterized protein</fullName>
    </submittedName>
</protein>
<evidence type="ECO:0000313" key="1">
    <source>
        <dbReference type="EMBL" id="GBO22393.1"/>
    </source>
</evidence>
<evidence type="ECO:0000313" key="2">
    <source>
        <dbReference type="EMBL" id="GBO28502.1"/>
    </source>
</evidence>